<dbReference type="AlphaFoldDB" id="M7SI53"/>
<accession>M7SI53</accession>
<dbReference type="EMBL" id="KB706733">
    <property type="protein sequence ID" value="EMR65999.1"/>
    <property type="molecule type" value="Genomic_DNA"/>
</dbReference>
<dbReference type="KEGG" id="ela:UCREL1_7018"/>
<evidence type="ECO:0000313" key="3">
    <source>
        <dbReference type="Proteomes" id="UP000012174"/>
    </source>
</evidence>
<dbReference type="PANTHER" id="PTHR40619">
    <property type="entry name" value="FUNGAL STAND N-TERMINAL GOODBYE DOMAIN-CONTAINING PROTEIN"/>
    <property type="match status" value="1"/>
</dbReference>
<protein>
    <submittedName>
        <fullName evidence="2">Uncharacterized protein</fullName>
    </submittedName>
</protein>
<evidence type="ECO:0000256" key="1">
    <source>
        <dbReference type="SAM" id="MobiDB-lite"/>
    </source>
</evidence>
<evidence type="ECO:0000313" key="2">
    <source>
        <dbReference type="EMBL" id="EMR65999.1"/>
    </source>
</evidence>
<proteinExistence type="predicted"/>
<reference evidence="3" key="1">
    <citation type="journal article" date="2013" name="Genome Announc.">
        <title>Draft genome sequence of the grapevine dieback fungus Eutypa lata UCR-EL1.</title>
        <authorList>
            <person name="Blanco-Ulate B."/>
            <person name="Rolshausen P.E."/>
            <person name="Cantu D."/>
        </authorList>
    </citation>
    <scope>NUCLEOTIDE SEQUENCE [LARGE SCALE GENOMIC DNA]</scope>
    <source>
        <strain evidence="3">UCR-EL1</strain>
    </source>
</reference>
<feature type="compositionally biased region" description="Basic and acidic residues" evidence="1">
    <location>
        <begin position="1"/>
        <end position="11"/>
    </location>
</feature>
<sequence length="440" mass="49603">MRDPAGDRDISSPKAGGRSDEDLDTLLETSVNYEDVLLAFKHKGILWDDVLESIHDAKEQYHTKSEKNKLQNVYRNKALIMTLHSLTDMIPDQNGLSVMRGGLKLIFKLIQKRTENRDQILRTFEDVPMVFAMACDAVKTHPDDEALRGHVNGLFTIIIDVTPKLIEILLRRRKGNWASRLLKQHPEQDAATIDDCLDTVTRASRRVTNRVDVLIDKTVTKTLAETRLVSSQIEATHTGLQSMHSSIYSIQASQEKVQEMIISGENTSTKGLDALANIIDRKIESAASRLTAEMREFQTSLQATLSDTRVSILSEGFLQDVARQEMVALCLLFGQLMAQLDRSTTVYCVIDNVSEFETSLSGWDQEMGEVAGFLQHLVNDNAPDRGPVVKVLMVASNRSIQIHRQIRPEDQIWLHTGGNTLSDSVQQRSFEHDFQRAMIY</sequence>
<organism evidence="2 3">
    <name type="scientific">Eutypa lata (strain UCR-EL1)</name>
    <name type="common">Grapevine dieback disease fungus</name>
    <name type="synonym">Eutypa armeniacae</name>
    <dbReference type="NCBI Taxonomy" id="1287681"/>
    <lineage>
        <taxon>Eukaryota</taxon>
        <taxon>Fungi</taxon>
        <taxon>Dikarya</taxon>
        <taxon>Ascomycota</taxon>
        <taxon>Pezizomycotina</taxon>
        <taxon>Sordariomycetes</taxon>
        <taxon>Xylariomycetidae</taxon>
        <taxon>Xylariales</taxon>
        <taxon>Diatrypaceae</taxon>
        <taxon>Eutypa</taxon>
    </lineage>
</organism>
<dbReference type="eggNOG" id="ENOG502SHWH">
    <property type="taxonomic scope" value="Eukaryota"/>
</dbReference>
<name>M7SI53_EUTLA</name>
<dbReference type="HOGENOM" id="CLU_622608_0_0_1"/>
<dbReference type="PANTHER" id="PTHR40619:SF3">
    <property type="entry name" value="FUNGAL STAND N-TERMINAL GOODBYE DOMAIN-CONTAINING PROTEIN"/>
    <property type="match status" value="1"/>
</dbReference>
<dbReference type="OrthoDB" id="5419927at2759"/>
<gene>
    <name evidence="2" type="ORF">UCREL1_7018</name>
</gene>
<keyword evidence="3" id="KW-1185">Reference proteome</keyword>
<feature type="region of interest" description="Disordered" evidence="1">
    <location>
        <begin position="1"/>
        <end position="21"/>
    </location>
</feature>
<dbReference type="Proteomes" id="UP000012174">
    <property type="component" value="Unassembled WGS sequence"/>
</dbReference>